<reference evidence="4 5" key="1">
    <citation type="submission" date="2017-02" db="EMBL/GenBank/DDBJ databases">
        <title>Complete genome sequences of Mycobacterium kansasii strains isolated from rhesus macaques.</title>
        <authorList>
            <person name="Panda A."/>
            <person name="Nagaraj S."/>
            <person name="Zhao X."/>
            <person name="Tettelin H."/>
            <person name="Detolla L.J."/>
        </authorList>
    </citation>
    <scope>NUCLEOTIDE SEQUENCE [LARGE SCALE GENOMIC DNA]</scope>
    <source>
        <strain evidence="4 5">11-3813</strain>
    </source>
</reference>
<evidence type="ECO:0000259" key="3">
    <source>
        <dbReference type="Pfam" id="PF14032"/>
    </source>
</evidence>
<protein>
    <submittedName>
        <fullName evidence="4">PknH-like extracellular domain protein</fullName>
    </submittedName>
</protein>
<proteinExistence type="predicted"/>
<evidence type="ECO:0000313" key="5">
    <source>
        <dbReference type="Proteomes" id="UP000189229"/>
    </source>
</evidence>
<dbReference type="AlphaFoldDB" id="A0A1V3XIB6"/>
<evidence type="ECO:0000256" key="2">
    <source>
        <dbReference type="SAM" id="Phobius"/>
    </source>
</evidence>
<dbReference type="InterPro" id="IPR038232">
    <property type="entry name" value="PknH-like_Extracell_sf"/>
</dbReference>
<keyword evidence="2" id="KW-0812">Transmembrane</keyword>
<evidence type="ECO:0000256" key="1">
    <source>
        <dbReference type="SAM" id="MobiDB-lite"/>
    </source>
</evidence>
<keyword evidence="2" id="KW-0472">Membrane</keyword>
<dbReference type="Proteomes" id="UP000189229">
    <property type="component" value="Unassembled WGS sequence"/>
</dbReference>
<evidence type="ECO:0000313" key="4">
    <source>
        <dbReference type="EMBL" id="OOK78939.1"/>
    </source>
</evidence>
<feature type="domain" description="PknH-like extracellular" evidence="3">
    <location>
        <begin position="170"/>
        <end position="348"/>
    </location>
</feature>
<dbReference type="Gene3D" id="3.40.1000.70">
    <property type="entry name" value="PknH-like extracellular domain"/>
    <property type="match status" value="1"/>
</dbReference>
<dbReference type="InterPro" id="IPR026954">
    <property type="entry name" value="PknH-like_Extracell"/>
</dbReference>
<accession>A0A1V3XIB6</accession>
<name>A0A1V3XIB6_MYCKA</name>
<comment type="caution">
    <text evidence="4">The sequence shown here is derived from an EMBL/GenBank/DDBJ whole genome shotgun (WGS) entry which is preliminary data.</text>
</comment>
<feature type="region of interest" description="Disordered" evidence="1">
    <location>
        <begin position="1"/>
        <end position="132"/>
    </location>
</feature>
<keyword evidence="2" id="KW-1133">Transmembrane helix</keyword>
<feature type="transmembrane region" description="Helical" evidence="2">
    <location>
        <begin position="139"/>
        <end position="160"/>
    </location>
</feature>
<organism evidence="4 5">
    <name type="scientific">Mycobacterium kansasii</name>
    <dbReference type="NCBI Taxonomy" id="1768"/>
    <lineage>
        <taxon>Bacteria</taxon>
        <taxon>Bacillati</taxon>
        <taxon>Actinomycetota</taxon>
        <taxon>Actinomycetes</taxon>
        <taxon>Mycobacteriales</taxon>
        <taxon>Mycobacteriaceae</taxon>
        <taxon>Mycobacterium</taxon>
    </lineage>
</organism>
<sequence>MSTPGDPAAEGVGDKVGPARIPSQQAADPQPRVDHHGGRHSGPIPSAQWSPPRDIHTESHWTPAPMSAAPAGPTASPLPSHPAKPLHAPPVGYHSSSGPQPPFTGSPYWPNRATPSYLGHPGPSQRQWSHDGSRSVRRWWRITIAMATIAIGLLVTVIVYEPHRTGTKTVSPSALSDVLLSSQEAANLVGAQTLSGEPVQDKLAATAIVDEDCAGVVGAAEQKAYEQSSWTGVRSQALSDATAKGWRLTQAVVSFSDAQGARAFVTDAAASWKKCANREINTRNVKKDDPRNLFWTTGPASQADGILAMTMIQEAQGWNCQRALSARNNVVIDLELCGRNVPGSVVPQFVTAVDNKVDAQS</sequence>
<gene>
    <name evidence="4" type="ORF">BZL30_2137</name>
</gene>
<dbReference type="EMBL" id="MVBM01000002">
    <property type="protein sequence ID" value="OOK78939.1"/>
    <property type="molecule type" value="Genomic_DNA"/>
</dbReference>
<dbReference type="Pfam" id="PF14032">
    <property type="entry name" value="PknH_C"/>
    <property type="match status" value="1"/>
</dbReference>